<dbReference type="EMBL" id="CM001740">
    <property type="protein sequence ID" value="KJB06331.1"/>
    <property type="molecule type" value="Genomic_DNA"/>
</dbReference>
<dbReference type="AlphaFoldDB" id="A0A0D2PQU1"/>
<dbReference type="Proteomes" id="UP000032304">
    <property type="component" value="Chromosome 1"/>
</dbReference>
<accession>A0A0D2PQU1</accession>
<evidence type="ECO:0000313" key="2">
    <source>
        <dbReference type="Proteomes" id="UP000032304"/>
    </source>
</evidence>
<gene>
    <name evidence="1" type="ORF">B456_001G059800</name>
</gene>
<dbReference type="Gramene" id="KJB06331">
    <property type="protein sequence ID" value="KJB06331"/>
    <property type="gene ID" value="B456_001G059800"/>
</dbReference>
<evidence type="ECO:0000313" key="1">
    <source>
        <dbReference type="EMBL" id="KJB06331.1"/>
    </source>
</evidence>
<reference evidence="1 2" key="1">
    <citation type="journal article" date="2012" name="Nature">
        <title>Repeated polyploidization of Gossypium genomes and the evolution of spinnable cotton fibres.</title>
        <authorList>
            <person name="Paterson A.H."/>
            <person name="Wendel J.F."/>
            <person name="Gundlach H."/>
            <person name="Guo H."/>
            <person name="Jenkins J."/>
            <person name="Jin D."/>
            <person name="Llewellyn D."/>
            <person name="Showmaker K.C."/>
            <person name="Shu S."/>
            <person name="Udall J."/>
            <person name="Yoo M.J."/>
            <person name="Byers R."/>
            <person name="Chen W."/>
            <person name="Doron-Faigenboim A."/>
            <person name="Duke M.V."/>
            <person name="Gong L."/>
            <person name="Grimwood J."/>
            <person name="Grover C."/>
            <person name="Grupp K."/>
            <person name="Hu G."/>
            <person name="Lee T.H."/>
            <person name="Li J."/>
            <person name="Lin L."/>
            <person name="Liu T."/>
            <person name="Marler B.S."/>
            <person name="Page J.T."/>
            <person name="Roberts A.W."/>
            <person name="Romanel E."/>
            <person name="Sanders W.S."/>
            <person name="Szadkowski E."/>
            <person name="Tan X."/>
            <person name="Tang H."/>
            <person name="Xu C."/>
            <person name="Wang J."/>
            <person name="Wang Z."/>
            <person name="Zhang D."/>
            <person name="Zhang L."/>
            <person name="Ashrafi H."/>
            <person name="Bedon F."/>
            <person name="Bowers J.E."/>
            <person name="Brubaker C.L."/>
            <person name="Chee P.W."/>
            <person name="Das S."/>
            <person name="Gingle A.R."/>
            <person name="Haigler C.H."/>
            <person name="Harker D."/>
            <person name="Hoffmann L.V."/>
            <person name="Hovav R."/>
            <person name="Jones D.C."/>
            <person name="Lemke C."/>
            <person name="Mansoor S."/>
            <person name="ur Rahman M."/>
            <person name="Rainville L.N."/>
            <person name="Rambani A."/>
            <person name="Reddy U.K."/>
            <person name="Rong J.K."/>
            <person name="Saranga Y."/>
            <person name="Scheffler B.E."/>
            <person name="Scheffler J.A."/>
            <person name="Stelly D.M."/>
            <person name="Triplett B.A."/>
            <person name="Van Deynze A."/>
            <person name="Vaslin M.F."/>
            <person name="Waghmare V.N."/>
            <person name="Walford S.A."/>
            <person name="Wright R.J."/>
            <person name="Zaki E.A."/>
            <person name="Zhang T."/>
            <person name="Dennis E.S."/>
            <person name="Mayer K.F."/>
            <person name="Peterson D.G."/>
            <person name="Rokhsar D.S."/>
            <person name="Wang X."/>
            <person name="Schmutz J."/>
        </authorList>
    </citation>
    <scope>NUCLEOTIDE SEQUENCE [LARGE SCALE GENOMIC DNA]</scope>
</reference>
<organism evidence="1 2">
    <name type="scientific">Gossypium raimondii</name>
    <name type="common">Peruvian cotton</name>
    <name type="synonym">Gossypium klotzschianum subsp. raimondii</name>
    <dbReference type="NCBI Taxonomy" id="29730"/>
    <lineage>
        <taxon>Eukaryota</taxon>
        <taxon>Viridiplantae</taxon>
        <taxon>Streptophyta</taxon>
        <taxon>Embryophyta</taxon>
        <taxon>Tracheophyta</taxon>
        <taxon>Spermatophyta</taxon>
        <taxon>Magnoliopsida</taxon>
        <taxon>eudicotyledons</taxon>
        <taxon>Gunneridae</taxon>
        <taxon>Pentapetalae</taxon>
        <taxon>rosids</taxon>
        <taxon>malvids</taxon>
        <taxon>Malvales</taxon>
        <taxon>Malvaceae</taxon>
        <taxon>Malvoideae</taxon>
        <taxon>Gossypium</taxon>
    </lineage>
</organism>
<proteinExistence type="predicted"/>
<sequence>MFMTATGPIKLNTTIHHCCHSYQTHEYGEIKYVHMKFFLEKANHIRVGYSPSSSTIITSFDCNMKAKLFGMKNPSDSLVNK</sequence>
<keyword evidence="2" id="KW-1185">Reference proteome</keyword>
<name>A0A0D2PQU1_GOSRA</name>
<protein>
    <submittedName>
        <fullName evidence="1">Uncharacterized protein</fullName>
    </submittedName>
</protein>